<comment type="caution">
    <text evidence="2">The sequence shown here is derived from an EMBL/GenBank/DDBJ whole genome shotgun (WGS) entry which is preliminary data.</text>
</comment>
<accession>A0A2P7EI01</accession>
<evidence type="ECO:0000313" key="3">
    <source>
        <dbReference type="Proteomes" id="UP000240206"/>
    </source>
</evidence>
<dbReference type="EMBL" id="PXVC01000002">
    <property type="protein sequence ID" value="PSI02810.1"/>
    <property type="molecule type" value="Genomic_DNA"/>
</dbReference>
<keyword evidence="3" id="KW-1185">Reference proteome</keyword>
<gene>
    <name evidence="2" type="ORF">C7K08_00945</name>
</gene>
<feature type="region of interest" description="Disordered" evidence="1">
    <location>
        <begin position="37"/>
        <end position="59"/>
    </location>
</feature>
<proteinExistence type="predicted"/>
<protein>
    <submittedName>
        <fullName evidence="2">Uncharacterized protein</fullName>
    </submittedName>
</protein>
<reference evidence="3" key="1">
    <citation type="submission" date="2018-03" db="EMBL/GenBank/DDBJ databases">
        <title>Ecological and genomic features of two cosmopolitan and abundant freshwater picocyanobacteria.</title>
        <authorList>
            <person name="Cabello-Yeves P.J."/>
            <person name="Picazo A."/>
            <person name="Camacho A."/>
            <person name="Callieri C."/>
            <person name="Rosselli R."/>
            <person name="Roda-Garcia J."/>
            <person name="Coutinho F.H."/>
            <person name="Rodriguez-Valera F."/>
        </authorList>
    </citation>
    <scope>NUCLEOTIDE SEQUENCE [LARGE SCALE GENOMIC DNA]</scope>
    <source>
        <strain evidence="3">Tous</strain>
    </source>
</reference>
<dbReference type="AlphaFoldDB" id="A0A2P7EI01"/>
<dbReference type="Proteomes" id="UP000240206">
    <property type="component" value="Unassembled WGS sequence"/>
</dbReference>
<name>A0A2P7EI01_9SYNE</name>
<organism evidence="2 3">
    <name type="scientific">Synechococcus lacustris str. Tous</name>
    <dbReference type="NCBI Taxonomy" id="1910958"/>
    <lineage>
        <taxon>Bacteria</taxon>
        <taxon>Bacillati</taxon>
        <taxon>Cyanobacteriota</taxon>
        <taxon>Cyanophyceae</taxon>
        <taxon>Synechococcales</taxon>
        <taxon>Synechococcaceae</taxon>
        <taxon>Synechococcus</taxon>
    </lineage>
</organism>
<dbReference type="RefSeq" id="WP_106498819.1">
    <property type="nucleotide sequence ID" value="NZ_PXVC01000002.1"/>
</dbReference>
<evidence type="ECO:0000256" key="1">
    <source>
        <dbReference type="SAM" id="MobiDB-lite"/>
    </source>
</evidence>
<evidence type="ECO:0000313" key="2">
    <source>
        <dbReference type="EMBL" id="PSI02810.1"/>
    </source>
</evidence>
<sequence length="59" mass="6636">MLKRLEQVTALVVAAGLAIVSYWLFFSWAQGDSQKPMRISEPIAKPNQKENPKPLPRAN</sequence>